<protein>
    <submittedName>
        <fullName evidence="1">Uncharacterized protein</fullName>
    </submittedName>
</protein>
<organism evidence="1 2">
    <name type="scientific">Streptomyces rubrogriseus</name>
    <dbReference type="NCBI Taxonomy" id="194673"/>
    <lineage>
        <taxon>Bacteria</taxon>
        <taxon>Bacillati</taxon>
        <taxon>Actinomycetota</taxon>
        <taxon>Actinomycetes</taxon>
        <taxon>Kitasatosporales</taxon>
        <taxon>Streptomycetaceae</taxon>
        <taxon>Streptomyces</taxon>
        <taxon>Streptomyces violaceoruber group</taxon>
    </lineage>
</organism>
<gene>
    <name evidence="1" type="ORF">G3I66_43495</name>
</gene>
<accession>A0A6G3TT78</accession>
<evidence type="ECO:0000313" key="1">
    <source>
        <dbReference type="EMBL" id="NEC39949.1"/>
    </source>
</evidence>
<reference evidence="1 2" key="1">
    <citation type="submission" date="2020-01" db="EMBL/GenBank/DDBJ databases">
        <title>Insect and environment-associated Actinomycetes.</title>
        <authorList>
            <person name="Currrie C."/>
            <person name="Chevrette M."/>
            <person name="Carlson C."/>
            <person name="Stubbendieck R."/>
            <person name="Wendt-Pienkowski E."/>
        </authorList>
    </citation>
    <scope>NUCLEOTIDE SEQUENCE [LARGE SCALE GENOMIC DNA]</scope>
    <source>
        <strain evidence="1 2">SID7739</strain>
    </source>
</reference>
<dbReference type="Proteomes" id="UP000475666">
    <property type="component" value="Unassembled WGS sequence"/>
</dbReference>
<evidence type="ECO:0000313" key="2">
    <source>
        <dbReference type="Proteomes" id="UP000475666"/>
    </source>
</evidence>
<name>A0A6G3TT78_9ACTN</name>
<comment type="caution">
    <text evidence="1">The sequence shown here is derived from an EMBL/GenBank/DDBJ whole genome shotgun (WGS) entry which is preliminary data.</text>
</comment>
<dbReference type="RefSeq" id="WP_164279768.1">
    <property type="nucleotide sequence ID" value="NZ_JAAGMQ010001285.1"/>
</dbReference>
<sequence length="165" mass="17776">MSEVLAAVEPCVREEDVPEPFRAVIRAGWSVQDDAQVLTALHAGYSGFGQAEFGDSIHYEAAVNGRGMTDYDLPEAAPERLGMLLNRSLSYACMALLAVPSGRPWPVLGYVSLSYGGVEENLLTAHVTFCSQRPDLPSYVGDMNGYAEEALMEIAGEDVAGLFRA</sequence>
<proteinExistence type="predicted"/>
<dbReference type="AlphaFoldDB" id="A0A6G3TT78"/>
<dbReference type="EMBL" id="JAAGMQ010001285">
    <property type="protein sequence ID" value="NEC39949.1"/>
    <property type="molecule type" value="Genomic_DNA"/>
</dbReference>